<proteinExistence type="predicted"/>
<dbReference type="OrthoDB" id="10418692at2759"/>
<evidence type="ECO:0000256" key="1">
    <source>
        <dbReference type="SAM" id="MobiDB-lite"/>
    </source>
</evidence>
<dbReference type="EMBL" id="FUEG01000003">
    <property type="protein sequence ID" value="SJL01163.1"/>
    <property type="molecule type" value="Genomic_DNA"/>
</dbReference>
<feature type="transmembrane region" description="Helical" evidence="2">
    <location>
        <begin position="356"/>
        <end position="381"/>
    </location>
</feature>
<reference evidence="5" key="1">
    <citation type="journal article" date="2017" name="Nat. Ecol. Evol.">
        <title>Genome expansion and lineage-specific genetic innovations in the forest pathogenic fungi Armillaria.</title>
        <authorList>
            <person name="Sipos G."/>
            <person name="Prasanna A.N."/>
            <person name="Walter M.C."/>
            <person name="O'Connor E."/>
            <person name="Balint B."/>
            <person name="Krizsan K."/>
            <person name="Kiss B."/>
            <person name="Hess J."/>
            <person name="Varga T."/>
            <person name="Slot J."/>
            <person name="Riley R."/>
            <person name="Boka B."/>
            <person name="Rigling D."/>
            <person name="Barry K."/>
            <person name="Lee J."/>
            <person name="Mihaltcheva S."/>
            <person name="LaButti K."/>
            <person name="Lipzen A."/>
            <person name="Waldron R."/>
            <person name="Moloney N.M."/>
            <person name="Sperisen C."/>
            <person name="Kredics L."/>
            <person name="Vagvoelgyi C."/>
            <person name="Patrignani A."/>
            <person name="Fitzpatrick D."/>
            <person name="Nagy I."/>
            <person name="Doyle S."/>
            <person name="Anderson J.B."/>
            <person name="Grigoriev I.V."/>
            <person name="Gueldener U."/>
            <person name="Muensterkoetter M."/>
            <person name="Nagy L.G."/>
        </authorList>
    </citation>
    <scope>NUCLEOTIDE SEQUENCE [LARGE SCALE GENOMIC DNA]</scope>
    <source>
        <strain evidence="5">C18/9</strain>
    </source>
</reference>
<accession>A0A284QXG6</accession>
<dbReference type="Proteomes" id="UP000219338">
    <property type="component" value="Unassembled WGS sequence"/>
</dbReference>
<name>A0A284QXG6_ARMOS</name>
<evidence type="ECO:0000256" key="2">
    <source>
        <dbReference type="SAM" id="Phobius"/>
    </source>
</evidence>
<sequence>MHRLRVLLLLFCTGLSGLRVPLLHTAQTDVVYSQSSSALYGLDLSEPTSTQTGQGDTPDATQTNNVKVNSDTIVHSAGSPSLAASTSPRSQKDVGSSGLAIILPTAGITIAIALLWLVRSSIAPYVPTSICDRWEKLRQHGGEFWQRMGRKWTSFQDSVGKNYMERLPSPVMLSLVGNLKDRAQFHVLDYVVYHLFLVMSIAMVILPPLAIVLDHSSQTIMTAVGATSLQLAYLDQRSRILVVNLTNIKCVSTSKKNNLKDLSKRCYIRRLLEVRFIEPCLPCIVEWALIENDSTVGSQPGLATPPVVGDTWKSRRKAVFWTPYLFALTIVPLLLTILIFVAAVKGHLMVLFLSGSALYIYVLDAGIKLTVGHIFAGFILWKAERLNGPLIILPAGADLMSEALKNIHW</sequence>
<dbReference type="AlphaFoldDB" id="A0A284QXG6"/>
<feature type="transmembrane region" description="Helical" evidence="2">
    <location>
        <begin position="324"/>
        <end position="344"/>
    </location>
</feature>
<evidence type="ECO:0000313" key="5">
    <source>
        <dbReference type="Proteomes" id="UP000219338"/>
    </source>
</evidence>
<feature type="compositionally biased region" description="Polar residues" evidence="1">
    <location>
        <begin position="46"/>
        <end position="64"/>
    </location>
</feature>
<keyword evidence="2" id="KW-0472">Membrane</keyword>
<organism evidence="4 5">
    <name type="scientific">Armillaria ostoyae</name>
    <name type="common">Armillaria root rot fungus</name>
    <dbReference type="NCBI Taxonomy" id="47428"/>
    <lineage>
        <taxon>Eukaryota</taxon>
        <taxon>Fungi</taxon>
        <taxon>Dikarya</taxon>
        <taxon>Basidiomycota</taxon>
        <taxon>Agaricomycotina</taxon>
        <taxon>Agaricomycetes</taxon>
        <taxon>Agaricomycetidae</taxon>
        <taxon>Agaricales</taxon>
        <taxon>Marasmiineae</taxon>
        <taxon>Physalacriaceae</taxon>
        <taxon>Armillaria</taxon>
    </lineage>
</organism>
<feature type="signal peptide" evidence="3">
    <location>
        <begin position="1"/>
        <end position="17"/>
    </location>
</feature>
<gene>
    <name evidence="4" type="ORF">ARMOST_04481</name>
</gene>
<evidence type="ECO:0000313" key="4">
    <source>
        <dbReference type="EMBL" id="SJL01163.1"/>
    </source>
</evidence>
<protein>
    <submittedName>
        <fullName evidence="4">Uncharacterized protein</fullName>
    </submittedName>
</protein>
<feature type="chain" id="PRO_5012583192" evidence="3">
    <location>
        <begin position="18"/>
        <end position="409"/>
    </location>
</feature>
<keyword evidence="5" id="KW-1185">Reference proteome</keyword>
<evidence type="ECO:0000256" key="3">
    <source>
        <dbReference type="SAM" id="SignalP"/>
    </source>
</evidence>
<keyword evidence="3" id="KW-0732">Signal</keyword>
<keyword evidence="2" id="KW-1133">Transmembrane helix</keyword>
<feature type="transmembrane region" description="Helical" evidence="2">
    <location>
        <begin position="190"/>
        <end position="211"/>
    </location>
</feature>
<feature type="region of interest" description="Disordered" evidence="1">
    <location>
        <begin position="43"/>
        <end position="64"/>
    </location>
</feature>
<keyword evidence="2" id="KW-0812">Transmembrane</keyword>
<feature type="transmembrane region" description="Helical" evidence="2">
    <location>
        <begin position="98"/>
        <end position="118"/>
    </location>
</feature>